<evidence type="ECO:0000256" key="3">
    <source>
        <dbReference type="ARBA" id="ARBA00022692"/>
    </source>
</evidence>
<feature type="transmembrane region" description="Helical" evidence="6">
    <location>
        <begin position="35"/>
        <end position="54"/>
    </location>
</feature>
<evidence type="ECO:0000256" key="1">
    <source>
        <dbReference type="ARBA" id="ARBA00004141"/>
    </source>
</evidence>
<comment type="caution">
    <text evidence="7">The sequence shown here is derived from an EMBL/GenBank/DDBJ whole genome shotgun (WGS) entry which is preliminary data.</text>
</comment>
<dbReference type="PANTHER" id="PTHR21716">
    <property type="entry name" value="TRANSMEMBRANE PROTEIN"/>
    <property type="match status" value="1"/>
</dbReference>
<dbReference type="GO" id="GO:0055085">
    <property type="term" value="P:transmembrane transport"/>
    <property type="evidence" value="ECO:0007669"/>
    <property type="project" value="TreeGrafter"/>
</dbReference>
<dbReference type="Proteomes" id="UP000438476">
    <property type="component" value="Unassembled WGS sequence"/>
</dbReference>
<keyword evidence="8" id="KW-1185">Reference proteome</keyword>
<dbReference type="OrthoDB" id="9799225at2"/>
<feature type="transmembrane region" description="Helical" evidence="6">
    <location>
        <begin position="148"/>
        <end position="170"/>
    </location>
</feature>
<protein>
    <submittedName>
        <fullName evidence="7">AI-2E family transporter</fullName>
    </submittedName>
</protein>
<comment type="subcellular location">
    <subcellularLocation>
        <location evidence="1">Membrane</location>
        <topology evidence="1">Multi-pass membrane protein</topology>
    </subcellularLocation>
</comment>
<feature type="transmembrane region" description="Helical" evidence="6">
    <location>
        <begin position="235"/>
        <end position="264"/>
    </location>
</feature>
<dbReference type="PANTHER" id="PTHR21716:SF16">
    <property type="entry name" value="BLL1467 PROTEIN"/>
    <property type="match status" value="1"/>
</dbReference>
<dbReference type="GO" id="GO:0016020">
    <property type="term" value="C:membrane"/>
    <property type="evidence" value="ECO:0007669"/>
    <property type="project" value="UniProtKB-SubCell"/>
</dbReference>
<keyword evidence="3 6" id="KW-0812">Transmembrane</keyword>
<proteinExistence type="inferred from homology"/>
<feature type="transmembrane region" description="Helical" evidence="6">
    <location>
        <begin position="316"/>
        <end position="337"/>
    </location>
</feature>
<comment type="similarity">
    <text evidence="2">Belongs to the autoinducer-2 exporter (AI-2E) (TC 2.A.86) family.</text>
</comment>
<gene>
    <name evidence="7" type="ORF">GRI91_04710</name>
</gene>
<feature type="transmembrane region" description="Helical" evidence="6">
    <location>
        <begin position="204"/>
        <end position="229"/>
    </location>
</feature>
<evidence type="ECO:0000256" key="6">
    <source>
        <dbReference type="SAM" id="Phobius"/>
    </source>
</evidence>
<dbReference type="Pfam" id="PF01594">
    <property type="entry name" value="AI-2E_transport"/>
    <property type="match status" value="1"/>
</dbReference>
<evidence type="ECO:0000313" key="8">
    <source>
        <dbReference type="Proteomes" id="UP000438476"/>
    </source>
</evidence>
<dbReference type="AlphaFoldDB" id="A0A6I4T2A3"/>
<keyword evidence="4 6" id="KW-1133">Transmembrane helix</keyword>
<reference evidence="7 8" key="1">
    <citation type="submission" date="2019-12" db="EMBL/GenBank/DDBJ databases">
        <title>Genomic-based taxomic classification of the family Erythrobacteraceae.</title>
        <authorList>
            <person name="Xu L."/>
        </authorList>
    </citation>
    <scope>NUCLEOTIDE SEQUENCE [LARGE SCALE GENOMIC DNA]</scope>
    <source>
        <strain evidence="7 8">LMG 29518</strain>
    </source>
</reference>
<accession>A0A6I4T2A3</accession>
<evidence type="ECO:0000313" key="7">
    <source>
        <dbReference type="EMBL" id="MXO65047.1"/>
    </source>
</evidence>
<dbReference type="EMBL" id="WTYT01000002">
    <property type="protein sequence ID" value="MXO65047.1"/>
    <property type="molecule type" value="Genomic_DNA"/>
</dbReference>
<keyword evidence="5 6" id="KW-0472">Membrane</keyword>
<organism evidence="7 8">
    <name type="scientific">Altericroceibacterium endophyticum</name>
    <dbReference type="NCBI Taxonomy" id="1808508"/>
    <lineage>
        <taxon>Bacteria</taxon>
        <taxon>Pseudomonadati</taxon>
        <taxon>Pseudomonadota</taxon>
        <taxon>Alphaproteobacteria</taxon>
        <taxon>Sphingomonadales</taxon>
        <taxon>Erythrobacteraceae</taxon>
        <taxon>Altericroceibacterium</taxon>
    </lineage>
</organism>
<evidence type="ECO:0000256" key="5">
    <source>
        <dbReference type="ARBA" id="ARBA00023136"/>
    </source>
</evidence>
<evidence type="ECO:0000256" key="4">
    <source>
        <dbReference type="ARBA" id="ARBA00022989"/>
    </source>
</evidence>
<sequence length="373" mass="40105">MTFAAQELRLISALVLLLATGLFLALPFVLSIGSVVFLPLVTAVMLTIILSPLADRMSMAGLPNILASLLALLGFLAILVLALGVVLQPAVSLFDSLPMMVDRIGEHFAHLKGNLRWLTQLNQQLATAIGEGNQSRVVLAGPSMLEQVAFATPSVVLEVLLTFLMAFFMIEARVRMRHRLLLDRAHFGASLKAARVIRDVQDRVAAYILTVGLINFCIGVVVTLGAWAMGMDAPIMWGGLAALLNFLPYIGPMAMVMLLTLFGLGTAESPLLGMIPAAAYLGLHTVESNVITPSILGARFTMNPVMILIALSYFSWIWGVTGALLSVPILLSLTALIDHLGKPNLVGFIFGEPLFSTNPLDLSAEDPPRETRL</sequence>
<dbReference type="InterPro" id="IPR002549">
    <property type="entry name" value="AI-2E-like"/>
</dbReference>
<name>A0A6I4T2A3_9SPHN</name>
<feature type="transmembrane region" description="Helical" evidence="6">
    <location>
        <begin position="66"/>
        <end position="91"/>
    </location>
</feature>
<evidence type="ECO:0000256" key="2">
    <source>
        <dbReference type="ARBA" id="ARBA00009773"/>
    </source>
</evidence>